<dbReference type="GeneID" id="27356728"/>
<evidence type="ECO:0000256" key="5">
    <source>
        <dbReference type="SAM" id="MobiDB-lite"/>
    </source>
</evidence>
<evidence type="ECO:0000256" key="3">
    <source>
        <dbReference type="ARBA" id="ARBA00022679"/>
    </source>
</evidence>
<dbReference type="InterPro" id="IPR042104">
    <property type="entry name" value="PKS_dehydratase_sf"/>
</dbReference>
<feature type="domain" description="Carrier" evidence="6">
    <location>
        <begin position="1770"/>
        <end position="1844"/>
    </location>
</feature>
<feature type="compositionally biased region" description="Polar residues" evidence="5">
    <location>
        <begin position="1735"/>
        <end position="1747"/>
    </location>
</feature>
<dbReference type="PROSITE" id="PS52004">
    <property type="entry name" value="KS3_2"/>
    <property type="match status" value="1"/>
</dbReference>
<gene>
    <name evidence="9" type="ORF">PV06_04654</name>
</gene>
<dbReference type="SMART" id="SM00825">
    <property type="entry name" value="PKS_KS"/>
    <property type="match status" value="1"/>
</dbReference>
<dbReference type="CDD" id="cd00833">
    <property type="entry name" value="PKS"/>
    <property type="match status" value="1"/>
</dbReference>
<dbReference type="InterPro" id="IPR016035">
    <property type="entry name" value="Acyl_Trfase/lysoPLipase"/>
</dbReference>
<accession>A0A0D2DKT1</accession>
<dbReference type="InterPro" id="IPR014043">
    <property type="entry name" value="Acyl_transferase_dom"/>
</dbReference>
<reference evidence="9 10" key="1">
    <citation type="submission" date="2015-01" db="EMBL/GenBank/DDBJ databases">
        <title>The Genome Sequence of Exophiala oligosperma CBS72588.</title>
        <authorList>
            <consortium name="The Broad Institute Genomics Platform"/>
            <person name="Cuomo C."/>
            <person name="de Hoog S."/>
            <person name="Gorbushina A."/>
            <person name="Stielow B."/>
            <person name="Teixiera M."/>
            <person name="Abouelleil A."/>
            <person name="Chapman S.B."/>
            <person name="Priest M."/>
            <person name="Young S.K."/>
            <person name="Wortman J."/>
            <person name="Nusbaum C."/>
            <person name="Birren B."/>
        </authorList>
    </citation>
    <scope>NUCLEOTIDE SEQUENCE [LARGE SCALE GENOMIC DNA]</scope>
    <source>
        <strain evidence="9 10">CBS 72588</strain>
    </source>
</reference>
<dbReference type="Pfam" id="PF00698">
    <property type="entry name" value="Acyl_transf_1"/>
    <property type="match status" value="1"/>
</dbReference>
<dbReference type="SUPFAM" id="SSF53474">
    <property type="entry name" value="alpha/beta-Hydrolases"/>
    <property type="match status" value="1"/>
</dbReference>
<dbReference type="GO" id="GO:0004315">
    <property type="term" value="F:3-oxoacyl-[acyl-carrier-protein] synthase activity"/>
    <property type="evidence" value="ECO:0007669"/>
    <property type="project" value="InterPro"/>
</dbReference>
<dbReference type="Pfam" id="PF22621">
    <property type="entry name" value="CurL-like_PKS_C"/>
    <property type="match status" value="1"/>
</dbReference>
<dbReference type="InterPro" id="IPR020841">
    <property type="entry name" value="PKS_Beta-ketoAc_synthase_dom"/>
</dbReference>
<dbReference type="RefSeq" id="XP_016263779.1">
    <property type="nucleotide sequence ID" value="XM_016405573.1"/>
</dbReference>
<dbReference type="PANTHER" id="PTHR43775:SF37">
    <property type="entry name" value="SI:DKEY-61P9.11"/>
    <property type="match status" value="1"/>
</dbReference>
<dbReference type="InterPro" id="IPR009081">
    <property type="entry name" value="PP-bd_ACP"/>
</dbReference>
<organism evidence="9 10">
    <name type="scientific">Exophiala oligosperma</name>
    <dbReference type="NCBI Taxonomy" id="215243"/>
    <lineage>
        <taxon>Eukaryota</taxon>
        <taxon>Fungi</taxon>
        <taxon>Dikarya</taxon>
        <taxon>Ascomycota</taxon>
        <taxon>Pezizomycotina</taxon>
        <taxon>Eurotiomycetes</taxon>
        <taxon>Chaetothyriomycetidae</taxon>
        <taxon>Chaetothyriales</taxon>
        <taxon>Herpotrichiellaceae</taxon>
        <taxon>Exophiala</taxon>
    </lineage>
</organism>
<feature type="domain" description="PKS/mFAS DH" evidence="8">
    <location>
        <begin position="1299"/>
        <end position="1611"/>
    </location>
</feature>
<keyword evidence="10" id="KW-1185">Reference proteome</keyword>
<dbReference type="InterPro" id="IPR020806">
    <property type="entry name" value="PKS_PP-bd"/>
</dbReference>
<dbReference type="Gene3D" id="3.40.47.10">
    <property type="match status" value="1"/>
</dbReference>
<dbReference type="SUPFAM" id="SSF53901">
    <property type="entry name" value="Thiolase-like"/>
    <property type="match status" value="1"/>
</dbReference>
<evidence type="ECO:0000256" key="1">
    <source>
        <dbReference type="ARBA" id="ARBA00022450"/>
    </source>
</evidence>
<dbReference type="InterPro" id="IPR029058">
    <property type="entry name" value="AB_hydrolase_fold"/>
</dbReference>
<dbReference type="Pfam" id="PF00550">
    <property type="entry name" value="PP-binding"/>
    <property type="match status" value="2"/>
</dbReference>
<feature type="region of interest" description="Disordered" evidence="5">
    <location>
        <begin position="1735"/>
        <end position="1757"/>
    </location>
</feature>
<dbReference type="FunFam" id="1.10.1200.10:FF:000011">
    <property type="entry name" value="Sterigmatocystin biosynthesis polyketide synthase"/>
    <property type="match status" value="1"/>
</dbReference>
<dbReference type="SUPFAM" id="SSF52151">
    <property type="entry name" value="FabD/lysophospholipase-like"/>
    <property type="match status" value="1"/>
</dbReference>
<dbReference type="PROSITE" id="PS52019">
    <property type="entry name" value="PKS_MFAS_DH"/>
    <property type="match status" value="1"/>
</dbReference>
<evidence type="ECO:0000313" key="10">
    <source>
        <dbReference type="Proteomes" id="UP000053342"/>
    </source>
</evidence>
<dbReference type="GO" id="GO:0006633">
    <property type="term" value="P:fatty acid biosynthetic process"/>
    <property type="evidence" value="ECO:0007669"/>
    <property type="project" value="InterPro"/>
</dbReference>
<dbReference type="PANTHER" id="PTHR43775">
    <property type="entry name" value="FATTY ACID SYNTHASE"/>
    <property type="match status" value="1"/>
</dbReference>
<dbReference type="Gene3D" id="3.40.366.10">
    <property type="entry name" value="Malonyl-Coenzyme A Acyl Carrier Protein, domain 2"/>
    <property type="match status" value="2"/>
</dbReference>
<dbReference type="Pfam" id="PF00109">
    <property type="entry name" value="ketoacyl-synt"/>
    <property type="match status" value="1"/>
</dbReference>
<evidence type="ECO:0000259" key="8">
    <source>
        <dbReference type="PROSITE" id="PS52019"/>
    </source>
</evidence>
<dbReference type="Pfam" id="PF00975">
    <property type="entry name" value="Thioesterase"/>
    <property type="match status" value="1"/>
</dbReference>
<evidence type="ECO:0000256" key="4">
    <source>
        <dbReference type="PROSITE-ProRule" id="PRU01363"/>
    </source>
</evidence>
<dbReference type="InterPro" id="IPR049900">
    <property type="entry name" value="PKS_mFAS_DH"/>
</dbReference>
<protein>
    <recommendedName>
        <fullName evidence="11">Carrier domain-containing protein</fullName>
    </recommendedName>
</protein>
<dbReference type="Gene3D" id="3.10.129.110">
    <property type="entry name" value="Polyketide synthase dehydratase"/>
    <property type="match status" value="1"/>
</dbReference>
<dbReference type="Gene3D" id="1.10.1200.10">
    <property type="entry name" value="ACP-like"/>
    <property type="match status" value="2"/>
</dbReference>
<feature type="compositionally biased region" description="Low complexity" evidence="5">
    <location>
        <begin position="1625"/>
        <end position="1636"/>
    </location>
</feature>
<feature type="domain" description="Ketosynthase family 3 (KS3)" evidence="7">
    <location>
        <begin position="382"/>
        <end position="815"/>
    </location>
</feature>
<dbReference type="GO" id="GO:0004312">
    <property type="term" value="F:fatty acid synthase activity"/>
    <property type="evidence" value="ECO:0007669"/>
    <property type="project" value="TreeGrafter"/>
</dbReference>
<name>A0A0D2DKT1_9EURO</name>
<feature type="region of interest" description="Disordered" evidence="5">
    <location>
        <begin position="1620"/>
        <end position="1657"/>
    </location>
</feature>
<sequence length="2141" mass="232206">MAGSISFFGDGSLPLHPTFSQILQARTQRSLLSVFLHKARLALQDEISQVPIPDRKGMPDLAELECLIPNPAEKQPRDHQCLAPAMLVIIQLGQFISWYENHPEEPYPGPESSFVVGLCVGQLSAVAVSLARSLVELLPLAIESVRLAFRTGLTATMVRDELEQGESSETWAVQSSRALGLGEDNLLDTIHKEEGIPERKRSYISASFGKAFTLQGPPSTLDKIGHWLSSNRKSLPPNSYQRLPIYTPYHAPHLYSEEDIKRILNFPDTDDSKYDHTPWETTKLPLVSPVTGKYYQANSTRHLLQLVMHDVLKAPIEWSNVTAGCADHVAALQHGEWVVRAYGPTLAAGSLVATLTKGAQVNAILDGASAAKGASYCGVPMNEPIAIVGMAGRFPEAASHDELWNVLEKGMDCAKVIPADRFDKDLYVKNDGAARNPAGTLYGCFIKEPGLFDARFFNMSPREAEQTDPQQRLALVTAYEALEMSGFVPNRTPSTQLDRIGTYYGQTGDDYREWNASQDVQTYYISGNDRAFGPGRINHHFKFGGPSMSIDTACSSSAVALNTACTALWANDCDTAVVGGMTLFTSADTFCGLSRGHFLNHTGNCKTFDDAADGYCRGEAVATVVVKRLSDAKADNDNVLAVILAAGTNYSAASSSITHPHGPTQETLYRRLLNDAGLHPFDVDYVEMHGTGTQAGDAGEMSSVSNVFAPASPARPREHPLWLGAVKSNIAHGESASGVTALIKSLLVLREQTIPPHVGIKSGNMNHTFPDLQQRNIKIALGGPEAFPCKQARRRRLMVNNFGAAGGNTALLLEEAPLRVTNVGMDPRADHIVAISAKTPKSMKGNARSLLAYLEKHPETSLSDVSYTTTARRSHFTQRLSLMASSISQLKSRLAQVLDTDPTKTGKPSNIIFTFTGQGSLYVPLAKELFDSSRQFKSDILRFNQICLDYGFPSFMPVIESENGDMEGLSPAQTQLAIASVQMSLFRLWTTWGVVPAAVVGHSLGEYAALFAARVLSANDTLYLVGKRALLLETMCSQGTHCMLSAHADLASLKKHLGNLLNDLEVACVNGPEDTVLSGRVDIVEEARNKLKTLSVKCIVLNTPYAFHSAQVDPILADFEEAARSARFMTPRVPVLSPLLASVVKEHEVLTPNYVSRHAREAVNFSAALKAAQQDGLACKQTVWLEVGPKPICLGMVKATLGDDCRTIYSLRQNENSWTSAAKALASLYECGHDINWNEYHRDFESGKNMLHIPTYSFEEKNYWIAYKDDWALRKGDDVSKQTSIAPQTQAAQITTTIHRLISRKQQGTTVSMVYETDLSDPLLYKVISGHKINGLALCPAGVYADMALTVADLFRKECAFEVPTTGINVTNMTILGPVTVPVPRVASPQLLQVIANAELESGNIHIEFKTQCPQTKNFTIPNAKCQAVYGSDQAWLHDWSRSAYLVRKRIEDLERGVATGTTNKMNKKMAYHLFSQLVDYSSAYQGMQEVLVDTEELEAAALVKFNESREIGDNFFASPLAVDNLAQLAGFVMNGIGAGDSSSGVYISHGWGSLRLSLPLDASRPYRVHVKMQPLEKSVMAGNVSIFQDQVMIGMIGDVMFQNVPRSLLSTMLSPHSSVGTRQSAASHKASKSPALGQKSEAAMPRQESPSAKALKRAEDTQANLILRVIAEEIGVDASELKDDSGFANLGVDSLLSLTIISKIREAVGIELPQSTFADCETVGDLKALLGDTGSATDTASESSLETPPESGIQTPYPVAETLSSPADNDMIEALHMTLAEQIGIDVEELVATDDLSALGVDSLMSLSIVAALREKMGINVPQDMLAENTSLKGIKAALDLVPSPSLPILSNPVPLRSEVRPHAATGSTRTAKSFLLQGNPQTASQTIFLFPDGSGSATSYRRLPEIAKGACVYAIDSPFLKHPTEYTCSLSEAALLMANEVRTRQSSGPYILAGWSAGGMYAYEAARHLISVGEIVSKLILIDSPCRTDYGPMPQDVLDYVSRSGVIAGEGAATAAPEWLVRHFQSTIRAVQEYTPQAFDEENSPSTYVIWAARGVFEDWPQAELAGLDLTDAVAAWLLKPKTSPGANGWDKLLSAKKMKCSSVNGNHFNMVHPPNCASLSRAIAGAVGEDDAVEWTRA</sequence>
<feature type="region of interest" description="N-terminal hotdog fold" evidence="4">
    <location>
        <begin position="1299"/>
        <end position="1440"/>
    </location>
</feature>
<proteinExistence type="predicted"/>
<evidence type="ECO:0000259" key="6">
    <source>
        <dbReference type="PROSITE" id="PS50075"/>
    </source>
</evidence>
<dbReference type="STRING" id="215243.A0A0D2DKT1"/>
<dbReference type="InterPro" id="IPR001031">
    <property type="entry name" value="Thioesterase"/>
</dbReference>
<dbReference type="OrthoDB" id="329835at2759"/>
<evidence type="ECO:0000256" key="2">
    <source>
        <dbReference type="ARBA" id="ARBA00022553"/>
    </source>
</evidence>
<dbReference type="GO" id="GO:0031177">
    <property type="term" value="F:phosphopantetheine binding"/>
    <property type="evidence" value="ECO:0007669"/>
    <property type="project" value="InterPro"/>
</dbReference>
<dbReference type="PROSITE" id="PS50075">
    <property type="entry name" value="CARRIER"/>
    <property type="match status" value="2"/>
</dbReference>
<dbReference type="InterPro" id="IPR036736">
    <property type="entry name" value="ACP-like_sf"/>
</dbReference>
<dbReference type="InterPro" id="IPR001227">
    <property type="entry name" value="Ac_transferase_dom_sf"/>
</dbReference>
<keyword evidence="3" id="KW-0808">Transferase</keyword>
<feature type="domain" description="Carrier" evidence="6">
    <location>
        <begin position="1661"/>
        <end position="1735"/>
    </location>
</feature>
<feature type="active site" description="Proton acceptor; for dehydratase activity" evidence="4">
    <location>
        <position position="1331"/>
    </location>
</feature>
<dbReference type="SMART" id="SM00827">
    <property type="entry name" value="PKS_AT"/>
    <property type="match status" value="1"/>
</dbReference>
<dbReference type="SUPFAM" id="SSF47336">
    <property type="entry name" value="ACP-like"/>
    <property type="match status" value="2"/>
</dbReference>
<dbReference type="SUPFAM" id="SSF55048">
    <property type="entry name" value="Probable ACP-binding domain of malonyl-CoA ACP transacylase"/>
    <property type="match status" value="1"/>
</dbReference>
<dbReference type="InterPro" id="IPR018201">
    <property type="entry name" value="Ketoacyl_synth_AS"/>
</dbReference>
<dbReference type="VEuPathDB" id="FungiDB:PV06_04654"/>
<dbReference type="GO" id="GO:0044550">
    <property type="term" value="P:secondary metabolite biosynthetic process"/>
    <property type="evidence" value="ECO:0007669"/>
    <property type="project" value="TreeGrafter"/>
</dbReference>
<keyword evidence="2" id="KW-0597">Phosphoprotein</keyword>
<dbReference type="InterPro" id="IPR016039">
    <property type="entry name" value="Thiolase-like"/>
</dbReference>
<dbReference type="NCBIfam" id="TIGR04532">
    <property type="entry name" value="PT_fungal_PKS"/>
    <property type="match status" value="1"/>
</dbReference>
<dbReference type="InterPro" id="IPR014030">
    <property type="entry name" value="Ketoacyl_synth_N"/>
</dbReference>
<keyword evidence="1" id="KW-0596">Phosphopantetheine</keyword>
<dbReference type="EMBL" id="KN847335">
    <property type="protein sequence ID" value="KIW43563.1"/>
    <property type="molecule type" value="Genomic_DNA"/>
</dbReference>
<dbReference type="SMART" id="SM00823">
    <property type="entry name" value="PKS_PP"/>
    <property type="match status" value="2"/>
</dbReference>
<dbReference type="Gene3D" id="3.30.70.3290">
    <property type="match status" value="1"/>
</dbReference>
<dbReference type="HOGENOM" id="CLU_000022_6_0_1"/>
<feature type="region of interest" description="C-terminal hotdog fold" evidence="4">
    <location>
        <begin position="1463"/>
        <end position="1611"/>
    </location>
</feature>
<dbReference type="InterPro" id="IPR016036">
    <property type="entry name" value="Malonyl_transacylase_ACP-bd"/>
</dbReference>
<evidence type="ECO:0000259" key="7">
    <source>
        <dbReference type="PROSITE" id="PS52004"/>
    </source>
</evidence>
<dbReference type="Pfam" id="PF16073">
    <property type="entry name" value="SAT"/>
    <property type="match status" value="1"/>
</dbReference>
<dbReference type="InterPro" id="IPR030918">
    <property type="entry name" value="PT_fungal_PKS"/>
</dbReference>
<feature type="active site" description="Proton donor; for dehydratase activity" evidence="4">
    <location>
        <position position="1524"/>
    </location>
</feature>
<evidence type="ECO:0008006" key="11">
    <source>
        <dbReference type="Google" id="ProtNLM"/>
    </source>
</evidence>
<dbReference type="PROSITE" id="PS00606">
    <property type="entry name" value="KS3_1"/>
    <property type="match status" value="1"/>
</dbReference>
<dbReference type="InterPro" id="IPR032088">
    <property type="entry name" value="SAT"/>
</dbReference>
<dbReference type="Proteomes" id="UP000053342">
    <property type="component" value="Unassembled WGS sequence"/>
</dbReference>
<dbReference type="Gene3D" id="3.40.50.1820">
    <property type="entry name" value="alpha/beta hydrolase"/>
    <property type="match status" value="1"/>
</dbReference>
<dbReference type="InterPro" id="IPR014031">
    <property type="entry name" value="Ketoacyl_synth_C"/>
</dbReference>
<dbReference type="InterPro" id="IPR050091">
    <property type="entry name" value="PKS_NRPS_Biosynth_Enz"/>
</dbReference>
<evidence type="ECO:0000313" key="9">
    <source>
        <dbReference type="EMBL" id="KIW43563.1"/>
    </source>
</evidence>
<dbReference type="Pfam" id="PF02801">
    <property type="entry name" value="Ketoacyl-synt_C"/>
    <property type="match status" value="1"/>
</dbReference>